<evidence type="ECO:0000256" key="15">
    <source>
        <dbReference type="ARBA" id="ARBA00025423"/>
    </source>
</evidence>
<dbReference type="InterPro" id="IPR001504">
    <property type="entry name" value="Brdyknn_2_rcpt"/>
</dbReference>
<dbReference type="GO" id="GO:0004947">
    <property type="term" value="F:bradykinin receptor activity"/>
    <property type="evidence" value="ECO:0007669"/>
    <property type="project" value="InterPro"/>
</dbReference>
<evidence type="ECO:0000256" key="11">
    <source>
        <dbReference type="ARBA" id="ARBA00023170"/>
    </source>
</evidence>
<keyword evidence="5 17" id="KW-0812">Transmembrane</keyword>
<dbReference type="GO" id="GO:0060326">
    <property type="term" value="P:cell chemotaxis"/>
    <property type="evidence" value="ECO:0007669"/>
    <property type="project" value="TreeGrafter"/>
</dbReference>
<dbReference type="SUPFAM" id="SSF81321">
    <property type="entry name" value="Family A G protein-coupled receptor-like"/>
    <property type="match status" value="1"/>
</dbReference>
<keyword evidence="14" id="KW-0449">Lipoprotein</keyword>
<dbReference type="GO" id="GO:0042310">
    <property type="term" value="P:vasoconstriction"/>
    <property type="evidence" value="ECO:0007669"/>
    <property type="project" value="InterPro"/>
</dbReference>
<feature type="transmembrane region" description="Helical" evidence="18">
    <location>
        <begin position="66"/>
        <end position="88"/>
    </location>
</feature>
<protein>
    <recommendedName>
        <fullName evidence="2">B2 bradykinin receptor</fullName>
    </recommendedName>
</protein>
<evidence type="ECO:0000256" key="8">
    <source>
        <dbReference type="ARBA" id="ARBA00023136"/>
    </source>
</evidence>
<dbReference type="GO" id="GO:0019722">
    <property type="term" value="P:calcium-mediated signaling"/>
    <property type="evidence" value="ECO:0007669"/>
    <property type="project" value="TreeGrafter"/>
</dbReference>
<reference evidence="20" key="3">
    <citation type="submission" date="2025-09" db="UniProtKB">
        <authorList>
            <consortium name="Ensembl"/>
        </authorList>
    </citation>
    <scope>IDENTIFICATION</scope>
</reference>
<dbReference type="PRINTS" id="PR00425">
    <property type="entry name" value="BRADYKININR"/>
</dbReference>
<evidence type="ECO:0000256" key="10">
    <source>
        <dbReference type="ARBA" id="ARBA00023157"/>
    </source>
</evidence>
<keyword evidence="11 17" id="KW-0675">Receptor</keyword>
<gene>
    <name evidence="20" type="primary">BDKRB2</name>
</gene>
<feature type="transmembrane region" description="Helical" evidence="18">
    <location>
        <begin position="270"/>
        <end position="288"/>
    </location>
</feature>
<reference evidence="20" key="2">
    <citation type="submission" date="2025-08" db="UniProtKB">
        <authorList>
            <consortium name="Ensembl"/>
        </authorList>
    </citation>
    <scope>IDENTIFICATION</scope>
</reference>
<dbReference type="PROSITE" id="PS50262">
    <property type="entry name" value="G_PROTEIN_RECEP_F1_2"/>
    <property type="match status" value="1"/>
</dbReference>
<dbReference type="GO" id="GO:0006955">
    <property type="term" value="P:immune response"/>
    <property type="evidence" value="ECO:0007669"/>
    <property type="project" value="TreeGrafter"/>
</dbReference>
<evidence type="ECO:0000256" key="12">
    <source>
        <dbReference type="ARBA" id="ARBA00023180"/>
    </source>
</evidence>
<evidence type="ECO:0000313" key="20">
    <source>
        <dbReference type="Ensembl" id="ENSDCDP00010038895.1"/>
    </source>
</evidence>
<feature type="transmembrane region" description="Helical" evidence="18">
    <location>
        <begin position="228"/>
        <end position="250"/>
    </location>
</feature>
<comment type="subunit">
    <text evidence="16">Forms a complex with PECAM1 and GNAQ. Interacts with PECAM1.</text>
</comment>
<reference evidence="20 21" key="1">
    <citation type="submission" date="2020-06" db="EMBL/GenBank/DDBJ databases">
        <authorList>
            <consortium name="Wellcome Sanger Institute Data Sharing"/>
        </authorList>
    </citation>
    <scope>NUCLEOTIDE SEQUENCE [LARGE SCALE GENOMIC DNA]</scope>
</reference>
<dbReference type="PANTHER" id="PTHR10489">
    <property type="entry name" value="CELL ADHESION MOLECULE"/>
    <property type="match status" value="1"/>
</dbReference>
<evidence type="ECO:0000313" key="21">
    <source>
        <dbReference type="Proteomes" id="UP000694580"/>
    </source>
</evidence>
<keyword evidence="10" id="KW-1015">Disulfide bond</keyword>
<dbReference type="Gene3D" id="1.20.1070.10">
    <property type="entry name" value="Rhodopsin 7-helix transmembrane proteins"/>
    <property type="match status" value="1"/>
</dbReference>
<dbReference type="GO" id="GO:0016493">
    <property type="term" value="F:C-C chemokine receptor activity"/>
    <property type="evidence" value="ECO:0007669"/>
    <property type="project" value="TreeGrafter"/>
</dbReference>
<evidence type="ECO:0000256" key="6">
    <source>
        <dbReference type="ARBA" id="ARBA00022989"/>
    </source>
</evidence>
<dbReference type="PRINTS" id="PR00237">
    <property type="entry name" value="GPCRRHODOPSN"/>
</dbReference>
<dbReference type="Proteomes" id="UP000694580">
    <property type="component" value="Chromosome 14"/>
</dbReference>
<evidence type="ECO:0000256" key="16">
    <source>
        <dbReference type="ARBA" id="ARBA00025954"/>
    </source>
</evidence>
<dbReference type="PROSITE" id="PS00237">
    <property type="entry name" value="G_PROTEIN_RECEP_F1_1"/>
    <property type="match status" value="1"/>
</dbReference>
<evidence type="ECO:0000256" key="14">
    <source>
        <dbReference type="ARBA" id="ARBA00023288"/>
    </source>
</evidence>
<feature type="transmembrane region" description="Helical" evidence="18">
    <location>
        <begin position="100"/>
        <end position="119"/>
    </location>
</feature>
<dbReference type="InterPro" id="IPR000496">
    <property type="entry name" value="Brdyknn_rcpt"/>
</dbReference>
<dbReference type="FunFam" id="1.20.1070.10:FF:000201">
    <property type="entry name" value="Bradykinin receptor B2"/>
    <property type="match status" value="1"/>
</dbReference>
<keyword evidence="13 17" id="KW-0807">Transducer</keyword>
<comment type="function">
    <text evidence="15">Receptor for bradykinin. It is associated with G proteins that activate a phosphatidylinositol-calcium second messenger system.</text>
</comment>
<dbReference type="PANTHER" id="PTHR10489:SF957">
    <property type="entry name" value="B2 BRADYKININ RECEPTOR"/>
    <property type="match status" value="1"/>
</dbReference>
<keyword evidence="12" id="KW-0325">Glycoprotein</keyword>
<evidence type="ECO:0000256" key="2">
    <source>
        <dbReference type="ARBA" id="ARBA00013512"/>
    </source>
</evidence>
<evidence type="ECO:0000256" key="17">
    <source>
        <dbReference type="RuleBase" id="RU000688"/>
    </source>
</evidence>
<evidence type="ECO:0000256" key="9">
    <source>
        <dbReference type="ARBA" id="ARBA00023139"/>
    </source>
</evidence>
<dbReference type="GeneTree" id="ENSGT01130000278308"/>
<dbReference type="GO" id="GO:0019957">
    <property type="term" value="F:C-C chemokine binding"/>
    <property type="evidence" value="ECO:0007669"/>
    <property type="project" value="TreeGrafter"/>
</dbReference>
<keyword evidence="9" id="KW-0564">Palmitate</keyword>
<dbReference type="PRINTS" id="PR00994">
    <property type="entry name" value="BRADYKINNB2R"/>
</dbReference>
<dbReference type="InterPro" id="IPR000276">
    <property type="entry name" value="GPCR_Rhodpsn"/>
</dbReference>
<feature type="transmembrane region" description="Helical" evidence="18">
    <location>
        <begin position="181"/>
        <end position="199"/>
    </location>
</feature>
<keyword evidence="8 18" id="KW-0472">Membrane</keyword>
<evidence type="ECO:0000256" key="5">
    <source>
        <dbReference type="ARBA" id="ARBA00022692"/>
    </source>
</evidence>
<evidence type="ECO:0000259" key="19">
    <source>
        <dbReference type="PROSITE" id="PS50262"/>
    </source>
</evidence>
<dbReference type="InterPro" id="IPR017452">
    <property type="entry name" value="GPCR_Rhodpsn_7TM"/>
</dbReference>
<keyword evidence="6 18" id="KW-1133">Transmembrane helix</keyword>
<dbReference type="GO" id="GO:0009897">
    <property type="term" value="C:external side of plasma membrane"/>
    <property type="evidence" value="ECO:0007669"/>
    <property type="project" value="TreeGrafter"/>
</dbReference>
<dbReference type="GO" id="GO:0006939">
    <property type="term" value="P:smooth muscle contraction"/>
    <property type="evidence" value="ECO:0007669"/>
    <property type="project" value="InterPro"/>
</dbReference>
<accession>A0AAY4D040</accession>
<feature type="domain" description="G-protein coupled receptors family 1 profile" evidence="19">
    <location>
        <begin position="78"/>
        <end position="334"/>
    </location>
</feature>
<evidence type="ECO:0000256" key="13">
    <source>
        <dbReference type="ARBA" id="ARBA00023224"/>
    </source>
</evidence>
<dbReference type="Ensembl" id="ENSDCDT00010048564.1">
    <property type="protein sequence ID" value="ENSDCDP00010038895.1"/>
    <property type="gene ID" value="ENSDCDG00010025083.1"/>
</dbReference>
<evidence type="ECO:0000256" key="1">
    <source>
        <dbReference type="ARBA" id="ARBA00004651"/>
    </source>
</evidence>
<comment type="similarity">
    <text evidence="17">Belongs to the G-protein coupled receptor 1 family.</text>
</comment>
<keyword evidence="21" id="KW-1185">Reference proteome</keyword>
<proteinExistence type="inferred from homology"/>
<dbReference type="InterPro" id="IPR050119">
    <property type="entry name" value="CCR1-9-like"/>
</dbReference>
<keyword evidence="7 17" id="KW-0297">G-protein coupled receptor</keyword>
<evidence type="ECO:0000256" key="7">
    <source>
        <dbReference type="ARBA" id="ARBA00023040"/>
    </source>
</evidence>
<organism evidence="20 21">
    <name type="scientific">Denticeps clupeoides</name>
    <name type="common">denticle herring</name>
    <dbReference type="NCBI Taxonomy" id="299321"/>
    <lineage>
        <taxon>Eukaryota</taxon>
        <taxon>Metazoa</taxon>
        <taxon>Chordata</taxon>
        <taxon>Craniata</taxon>
        <taxon>Vertebrata</taxon>
        <taxon>Euteleostomi</taxon>
        <taxon>Actinopterygii</taxon>
        <taxon>Neopterygii</taxon>
        <taxon>Teleostei</taxon>
        <taxon>Clupei</taxon>
        <taxon>Clupeiformes</taxon>
        <taxon>Denticipitoidei</taxon>
        <taxon>Denticipitidae</taxon>
        <taxon>Denticeps</taxon>
    </lineage>
</organism>
<name>A0AAY4D040_9TELE</name>
<dbReference type="Pfam" id="PF00001">
    <property type="entry name" value="7tm_1"/>
    <property type="match status" value="1"/>
</dbReference>
<keyword evidence="4" id="KW-0597">Phosphoprotein</keyword>
<feature type="transmembrane region" description="Helical" evidence="18">
    <location>
        <begin position="139"/>
        <end position="161"/>
    </location>
</feature>
<dbReference type="AlphaFoldDB" id="A0AAY4D040"/>
<evidence type="ECO:0000256" key="18">
    <source>
        <dbReference type="SAM" id="Phobius"/>
    </source>
</evidence>
<evidence type="ECO:0000256" key="3">
    <source>
        <dbReference type="ARBA" id="ARBA00022475"/>
    </source>
</evidence>
<dbReference type="GO" id="GO:0007204">
    <property type="term" value="P:positive regulation of cytosolic calcium ion concentration"/>
    <property type="evidence" value="ECO:0007669"/>
    <property type="project" value="TreeGrafter"/>
</dbReference>
<comment type="subcellular location">
    <subcellularLocation>
        <location evidence="1">Cell membrane</location>
        <topology evidence="1">Multi-pass membrane protein</topology>
    </subcellularLocation>
</comment>
<evidence type="ECO:0000256" key="4">
    <source>
        <dbReference type="ARBA" id="ARBA00022553"/>
    </source>
</evidence>
<sequence>MWSSIWANSHGFCVRKVICGSSACDSEMMLLNGTDWAVPSPSPGPSDENCSEYEGSWRLLSSLQPAFLSLISAVGVVANSFVLAVFCLQRKPCSVPDVYLGNLAAADLVMVLCLPFWAVTTANQFHWVFGELLCKLVNVAISMNYFCSVLFLLLVSVDRYLALVRPMCPSRLRRPVWAKRVCLGIWILGFLLSLPILLFRTVASFSEYGVDACFLAYPHQAWRVQRNVTVNLVGFLVPLPVVAFCSVHIIKALKDGSVAMMPGVRTERKATQLVLVVLVVFVVCWTPYQLQRFLDTLDFFQVTAGCLWGHILDIGEQLFTYLAYSNSAVNPFLYVIVGKHFRRRAKVVFQQLLLSPRDSTSVSMSVVSKETLRTSSHLIR</sequence>
<keyword evidence="3" id="KW-1003">Cell membrane</keyword>
<feature type="transmembrane region" description="Helical" evidence="18">
    <location>
        <begin position="318"/>
        <end position="337"/>
    </location>
</feature>